<dbReference type="SUPFAM" id="SSF53448">
    <property type="entry name" value="Nucleotide-diphospho-sugar transferases"/>
    <property type="match status" value="1"/>
</dbReference>
<comment type="caution">
    <text evidence="2">The sequence shown here is derived from an EMBL/GenBank/DDBJ whole genome shotgun (WGS) entry which is preliminary data.</text>
</comment>
<dbReference type="STRING" id="282301.A0A267DI31"/>
<keyword evidence="1" id="KW-1133">Transmembrane helix</keyword>
<organism evidence="2 3">
    <name type="scientific">Macrostomum lignano</name>
    <dbReference type="NCBI Taxonomy" id="282301"/>
    <lineage>
        <taxon>Eukaryota</taxon>
        <taxon>Metazoa</taxon>
        <taxon>Spiralia</taxon>
        <taxon>Lophotrochozoa</taxon>
        <taxon>Platyhelminthes</taxon>
        <taxon>Rhabditophora</taxon>
        <taxon>Macrostomorpha</taxon>
        <taxon>Macrostomida</taxon>
        <taxon>Macrostomidae</taxon>
        <taxon>Macrostomum</taxon>
    </lineage>
</organism>
<dbReference type="Pfam" id="PF04488">
    <property type="entry name" value="Gly_transf_sug"/>
    <property type="match status" value="1"/>
</dbReference>
<proteinExistence type="predicted"/>
<dbReference type="Proteomes" id="UP000215902">
    <property type="component" value="Unassembled WGS sequence"/>
</dbReference>
<gene>
    <name evidence="2" type="ORF">BOX15_Mlig008330g2</name>
</gene>
<dbReference type="PANTHER" id="PTHR46830">
    <property type="entry name" value="TRANSFERASE, PUTATIVE-RELATED"/>
    <property type="match status" value="1"/>
</dbReference>
<dbReference type="Gene3D" id="3.90.550.20">
    <property type="match status" value="1"/>
</dbReference>
<evidence type="ECO:0000313" key="2">
    <source>
        <dbReference type="EMBL" id="PAA48397.1"/>
    </source>
</evidence>
<dbReference type="InterPro" id="IPR007577">
    <property type="entry name" value="GlycoTrfase_DXD_sugar-bd_CS"/>
</dbReference>
<dbReference type="AlphaFoldDB" id="A0A267DI31"/>
<keyword evidence="3" id="KW-1185">Reference proteome</keyword>
<keyword evidence="1" id="KW-0472">Membrane</keyword>
<reference evidence="2 3" key="1">
    <citation type="submission" date="2017-06" db="EMBL/GenBank/DDBJ databases">
        <title>A platform for efficient transgenesis in Macrostomum lignano, a flatworm model organism for stem cell research.</title>
        <authorList>
            <person name="Berezikov E."/>
        </authorList>
    </citation>
    <scope>NUCLEOTIDE SEQUENCE [LARGE SCALE GENOMIC DNA]</scope>
    <source>
        <strain evidence="2">DV1</strain>
        <tissue evidence="2">Whole organism</tissue>
    </source>
</reference>
<evidence type="ECO:0000256" key="1">
    <source>
        <dbReference type="SAM" id="Phobius"/>
    </source>
</evidence>
<dbReference type="InterPro" id="IPR029044">
    <property type="entry name" value="Nucleotide-diphossugar_trans"/>
</dbReference>
<keyword evidence="1" id="KW-0812">Transmembrane</keyword>
<evidence type="ECO:0008006" key="4">
    <source>
        <dbReference type="Google" id="ProtNLM"/>
    </source>
</evidence>
<protein>
    <recommendedName>
        <fullName evidence="4">Alpha-1,4-N-acetylglucosaminyltransferase</fullName>
    </recommendedName>
</protein>
<dbReference type="EMBL" id="NIVC01004157">
    <property type="protein sequence ID" value="PAA48397.1"/>
    <property type="molecule type" value="Genomic_DNA"/>
</dbReference>
<dbReference type="OrthoDB" id="6150660at2759"/>
<dbReference type="PANTHER" id="PTHR46830:SF1">
    <property type="entry name" value="ALPHA-1,4-N-ACETYLGLUCOSAMINYLTRANSFERASE"/>
    <property type="match status" value="1"/>
</dbReference>
<evidence type="ECO:0000313" key="3">
    <source>
        <dbReference type="Proteomes" id="UP000215902"/>
    </source>
</evidence>
<feature type="transmembrane region" description="Helical" evidence="1">
    <location>
        <begin position="58"/>
        <end position="78"/>
    </location>
</feature>
<accession>A0A267DI31</accession>
<sequence length="451" mass="51544">MPAKVCYERCSRSRCSCCCSHFSPAPAALSQAICSSTHQESVFARMTRMLLPARTSPVRIGLAVFALGLVLTVPLLLLTTSWRRGSHVGDTDSELTGLSSFWHLGDASRKFADKPAEFRQPFVYAPLDTEFIDSNFDRLKLALSRSPMGKYQAHVDVLMTERRPQINTDGWRFHTPSGRNLTLAGLQAETYDRNYTTPNLAHFILPFQDPQLAFHHFVCILSGFWVMRPQKLVLWYAKPPSGHYWELLKTNITAPVWEQRIVMIQRPVTQKIYNMTVKVKEHQADVMRIEAVLVLGGVYLDLDVITLNAMEPLRKYQFAIGKELPTVLCNGVFSGAPNNTVLALWHLSYQTFDDASWGGHSLYVIGDICKHFPGHCHIEEDSLDRPGWINFGKMYGEGDRTWDWQTKNYAMHLFYRLYGVQHDLKSIRTVNNTLGDMFRFILFGRKEPFKS</sequence>
<name>A0A267DI31_9PLAT</name>